<dbReference type="PATRIC" id="fig|29540.5.peg.4056"/>
<organism evidence="2 3">
    <name type="scientific">Natrialba asiatica (strain ATCC 700177 / DSM 12278 / JCM 9576 / FERM P-10747 / NBRC 102637 / 172P1)</name>
    <dbReference type="NCBI Taxonomy" id="29540"/>
    <lineage>
        <taxon>Archaea</taxon>
        <taxon>Methanobacteriati</taxon>
        <taxon>Methanobacteriota</taxon>
        <taxon>Stenosarchaea group</taxon>
        <taxon>Halobacteria</taxon>
        <taxon>Halobacteriales</taxon>
        <taxon>Natrialbaceae</taxon>
        <taxon>Natrialba</taxon>
    </lineage>
</organism>
<gene>
    <name evidence="2" type="ORF">C481_19931</name>
</gene>
<evidence type="ECO:0000256" key="1">
    <source>
        <dbReference type="SAM" id="MobiDB-lite"/>
    </source>
</evidence>
<dbReference type="Proteomes" id="UP000011554">
    <property type="component" value="Unassembled WGS sequence"/>
</dbReference>
<protein>
    <submittedName>
        <fullName evidence="2">Uncharacterized protein</fullName>
    </submittedName>
</protein>
<accession>M0AHH5</accession>
<dbReference type="RefSeq" id="WP_006111082.1">
    <property type="nucleotide sequence ID" value="NZ_AOIO01000041.1"/>
</dbReference>
<evidence type="ECO:0000313" key="2">
    <source>
        <dbReference type="EMBL" id="ELY97357.1"/>
    </source>
</evidence>
<dbReference type="eggNOG" id="arCOG04741">
    <property type="taxonomic scope" value="Archaea"/>
</dbReference>
<name>M0AHH5_NATA1</name>
<proteinExistence type="predicted"/>
<comment type="caution">
    <text evidence="2">The sequence shown here is derived from an EMBL/GenBank/DDBJ whole genome shotgun (WGS) entry which is preliminary data.</text>
</comment>
<reference evidence="2 3" key="1">
    <citation type="journal article" date="2014" name="PLoS Genet.">
        <title>Phylogenetically driven sequencing of extremely halophilic archaea reveals strategies for static and dynamic osmo-response.</title>
        <authorList>
            <person name="Becker E.A."/>
            <person name="Seitzer P.M."/>
            <person name="Tritt A."/>
            <person name="Larsen D."/>
            <person name="Krusor M."/>
            <person name="Yao A.I."/>
            <person name="Wu D."/>
            <person name="Madern D."/>
            <person name="Eisen J.A."/>
            <person name="Darling A.E."/>
            <person name="Facciotti M.T."/>
        </authorList>
    </citation>
    <scope>NUCLEOTIDE SEQUENCE [LARGE SCALE GENOMIC DNA]</scope>
    <source>
        <strain evidence="2 3">DSM 12278</strain>
    </source>
</reference>
<dbReference type="STRING" id="29540.C481_19931"/>
<keyword evidence="3" id="KW-1185">Reference proteome</keyword>
<dbReference type="EMBL" id="AOIO01000041">
    <property type="protein sequence ID" value="ELY97357.1"/>
    <property type="molecule type" value="Genomic_DNA"/>
</dbReference>
<dbReference type="OrthoDB" id="350963at2157"/>
<feature type="region of interest" description="Disordered" evidence="1">
    <location>
        <begin position="633"/>
        <end position="666"/>
    </location>
</feature>
<sequence length="666" mass="74268">MAAFIEALLKERLWYWLETQKGMDVEGEVNLGTGRIDLIAKTPDNEVWGIELKSKSGVGFGSTLYDQSHRYMESGALDRIFFASHAVDGLQNVLNGSNKPDIGILNQTSQKLCAGITAGEYKRETVDHAIEQALPEEFLNRRTSAAATIRKYISSKLDGPVADSKSPIPLTQAMTELQRARCPTEMGIIHVPLNLRGGVLYDIEKNIDPDQAYEPHILRDAEFLSRETDPVFARREEPWVRHCIWREYGGLPEAYLPNVRESDQAFRPIDLLAFPESPDPTDAVEAPDLNEVIGVEAKGESSFGGDRMIRQLSEFLQTKTLSRLYLAVPQSLEEESLNVLSLHEELDEVGILAVDEDGTVSLARRATNMIPQHDGYMDRYRPRKIGYGDITLERGQDVISPFVTEEEAERLKNSDAAEYAQDLLTDNSELADTNGWISATFSNSLRSPESEFEQGKKARSYLLKGRSADPYHDSEDPFENPSEMKQGYVRLTITDFEADGDFALKLHFGRGSWEGGYIWLAGDEVKQLEAVLVSLETISGGEVPGQGKVLDLETYPFDHAENEPHRISGSSGEEEPLILQITSSNEDNVFAKMRLGEGNAEGVDVELTKPQWLDLLATIDILQTANHRELPGEYSSYPRIGPSGEDTWSLGTDIEKQNNPDPLPET</sequence>
<dbReference type="AlphaFoldDB" id="M0AHH5"/>
<evidence type="ECO:0000313" key="3">
    <source>
        <dbReference type="Proteomes" id="UP000011554"/>
    </source>
</evidence>